<dbReference type="RefSeq" id="WP_091207572.1">
    <property type="nucleotide sequence ID" value="NZ_FOCL01000001.1"/>
</dbReference>
<evidence type="ECO:0000256" key="2">
    <source>
        <dbReference type="ARBA" id="ARBA00023163"/>
    </source>
</evidence>
<reference evidence="5" key="1">
    <citation type="submission" date="2016-10" db="EMBL/GenBank/DDBJ databases">
        <authorList>
            <person name="Varghese N."/>
            <person name="Submissions S."/>
        </authorList>
    </citation>
    <scope>NUCLEOTIDE SEQUENCE [LARGE SCALE GENOMIC DNA]</scope>
    <source>
        <strain evidence="5">Gh-48</strain>
    </source>
</reference>
<name>A0A1H8AX10_9SPHI</name>
<sequence>MDYRTYEKRLEYILELIEKGRFGSIEKVAKRFDVSTRTVKRMLQNLRDKGHDILYDKKIKKYFIKNTE</sequence>
<dbReference type="SUPFAM" id="SSF46785">
    <property type="entry name" value="Winged helix' DNA-binding domain"/>
    <property type="match status" value="1"/>
</dbReference>
<dbReference type="Pfam" id="PF08220">
    <property type="entry name" value="HTH_DeoR"/>
    <property type="match status" value="1"/>
</dbReference>
<organism evidence="4 5">
    <name type="scientific">Mucilaginibacter gossypiicola</name>
    <dbReference type="NCBI Taxonomy" id="551995"/>
    <lineage>
        <taxon>Bacteria</taxon>
        <taxon>Pseudomonadati</taxon>
        <taxon>Bacteroidota</taxon>
        <taxon>Sphingobacteriia</taxon>
        <taxon>Sphingobacteriales</taxon>
        <taxon>Sphingobacteriaceae</taxon>
        <taxon>Mucilaginibacter</taxon>
    </lineage>
</organism>
<evidence type="ECO:0000256" key="1">
    <source>
        <dbReference type="ARBA" id="ARBA00023015"/>
    </source>
</evidence>
<evidence type="ECO:0000259" key="3">
    <source>
        <dbReference type="Pfam" id="PF08220"/>
    </source>
</evidence>
<dbReference type="AlphaFoldDB" id="A0A1H8AX10"/>
<dbReference type="STRING" id="551995.SAMN05192574_101671"/>
<dbReference type="InterPro" id="IPR036388">
    <property type="entry name" value="WH-like_DNA-bd_sf"/>
</dbReference>
<dbReference type="OrthoDB" id="1450282at2"/>
<dbReference type="Proteomes" id="UP000198942">
    <property type="component" value="Unassembled WGS sequence"/>
</dbReference>
<evidence type="ECO:0000313" key="4">
    <source>
        <dbReference type="EMBL" id="SEM74399.1"/>
    </source>
</evidence>
<accession>A0A1H8AX10</accession>
<gene>
    <name evidence="4" type="ORF">SAMN05192574_101671</name>
</gene>
<dbReference type="EMBL" id="FOCL01000001">
    <property type="protein sequence ID" value="SEM74399.1"/>
    <property type="molecule type" value="Genomic_DNA"/>
</dbReference>
<proteinExistence type="predicted"/>
<evidence type="ECO:0000313" key="5">
    <source>
        <dbReference type="Proteomes" id="UP000198942"/>
    </source>
</evidence>
<dbReference type="GO" id="GO:0003700">
    <property type="term" value="F:DNA-binding transcription factor activity"/>
    <property type="evidence" value="ECO:0007669"/>
    <property type="project" value="InterPro"/>
</dbReference>
<protein>
    <submittedName>
        <fullName evidence="4">DeoR-like helix-turn-helix domain-containing protein</fullName>
    </submittedName>
</protein>
<dbReference type="InterPro" id="IPR036390">
    <property type="entry name" value="WH_DNA-bd_sf"/>
</dbReference>
<dbReference type="Gene3D" id="1.10.10.10">
    <property type="entry name" value="Winged helix-like DNA-binding domain superfamily/Winged helix DNA-binding domain"/>
    <property type="match status" value="1"/>
</dbReference>
<feature type="domain" description="HTH deoR-type" evidence="3">
    <location>
        <begin position="9"/>
        <end position="50"/>
    </location>
</feature>
<keyword evidence="1" id="KW-0805">Transcription regulation</keyword>
<keyword evidence="5" id="KW-1185">Reference proteome</keyword>
<keyword evidence="2" id="KW-0804">Transcription</keyword>
<dbReference type="InterPro" id="IPR001034">
    <property type="entry name" value="DeoR_HTH"/>
</dbReference>